<name>A0A1E5UZ71_9POAL</name>
<reference evidence="2 3" key="1">
    <citation type="submission" date="2016-09" db="EMBL/GenBank/DDBJ databases">
        <title>The draft genome of Dichanthelium oligosanthes: A C3 panicoid grass species.</title>
        <authorList>
            <person name="Studer A.J."/>
            <person name="Schnable J.C."/>
            <person name="Brutnell T.P."/>
        </authorList>
    </citation>
    <scope>NUCLEOTIDE SEQUENCE [LARGE SCALE GENOMIC DNA]</scope>
    <source>
        <strain evidence="3">cv. Kellogg 1175</strain>
        <tissue evidence="2">Leaf</tissue>
    </source>
</reference>
<dbReference type="OrthoDB" id="419598at2759"/>
<dbReference type="AlphaFoldDB" id="A0A1E5UZ71"/>
<organism evidence="2 3">
    <name type="scientific">Dichanthelium oligosanthes</name>
    <dbReference type="NCBI Taxonomy" id="888268"/>
    <lineage>
        <taxon>Eukaryota</taxon>
        <taxon>Viridiplantae</taxon>
        <taxon>Streptophyta</taxon>
        <taxon>Embryophyta</taxon>
        <taxon>Tracheophyta</taxon>
        <taxon>Spermatophyta</taxon>
        <taxon>Magnoliopsida</taxon>
        <taxon>Liliopsida</taxon>
        <taxon>Poales</taxon>
        <taxon>Poaceae</taxon>
        <taxon>PACMAD clade</taxon>
        <taxon>Panicoideae</taxon>
        <taxon>Panicodae</taxon>
        <taxon>Paniceae</taxon>
        <taxon>Dichantheliinae</taxon>
        <taxon>Dichanthelium</taxon>
    </lineage>
</organism>
<feature type="domain" description="NmrA-like" evidence="1">
    <location>
        <begin position="3"/>
        <end position="114"/>
    </location>
</feature>
<evidence type="ECO:0000313" key="2">
    <source>
        <dbReference type="EMBL" id="OEL18203.1"/>
    </source>
</evidence>
<proteinExistence type="predicted"/>
<evidence type="ECO:0000313" key="3">
    <source>
        <dbReference type="Proteomes" id="UP000095767"/>
    </source>
</evidence>
<dbReference type="EMBL" id="LWDX02057431">
    <property type="protein sequence ID" value="OEL18203.1"/>
    <property type="molecule type" value="Genomic_DNA"/>
</dbReference>
<gene>
    <name evidence="2" type="ORF">BAE44_0020778</name>
</gene>
<dbReference type="STRING" id="888268.A0A1E5UZ71"/>
<comment type="caution">
    <text evidence="2">The sequence shown here is derived from an EMBL/GenBank/DDBJ whole genome shotgun (WGS) entry which is preliminary data.</text>
</comment>
<dbReference type="Pfam" id="PF05368">
    <property type="entry name" value="NmrA"/>
    <property type="match status" value="1"/>
</dbReference>
<dbReference type="InterPro" id="IPR008030">
    <property type="entry name" value="NmrA-like"/>
</dbReference>
<keyword evidence="3" id="KW-1185">Reference proteome</keyword>
<dbReference type="PANTHER" id="PTHR43349:SF30">
    <property type="entry name" value="NMRA-LIKE DOMAIN-CONTAINING PROTEIN"/>
    <property type="match status" value="1"/>
</dbReference>
<dbReference type="InterPro" id="IPR036291">
    <property type="entry name" value="NAD(P)-bd_dom_sf"/>
</dbReference>
<dbReference type="PANTHER" id="PTHR43349">
    <property type="entry name" value="PINORESINOL REDUCTASE-RELATED"/>
    <property type="match status" value="1"/>
</dbReference>
<dbReference type="Gene3D" id="3.40.50.720">
    <property type="entry name" value="NAD(P)-binding Rossmann-like Domain"/>
    <property type="match status" value="1"/>
</dbReference>
<dbReference type="SUPFAM" id="SSF51735">
    <property type="entry name" value="NAD(P)-binding Rossmann-fold domains"/>
    <property type="match status" value="1"/>
</dbReference>
<sequence length="125" mass="13308">MLSRILVIGGTGMIGQYLVTASLDAGHPTAMLVRSGTAIDAGKAKLLEYFKSRGASIVYGDINDHEGLVAAIKQADVVISAVGHSSPEQVESQLKIVAAIQEAGGVKVYMYAIVSSELRFIIYYY</sequence>
<protein>
    <submittedName>
        <fullName evidence="2">Isoflavone reductase-like protein P3</fullName>
    </submittedName>
</protein>
<dbReference type="Proteomes" id="UP000095767">
    <property type="component" value="Unassembled WGS sequence"/>
</dbReference>
<dbReference type="InterPro" id="IPR050608">
    <property type="entry name" value="NmrA-type/Isoflavone_red_sf"/>
</dbReference>
<accession>A0A1E5UZ71</accession>
<evidence type="ECO:0000259" key="1">
    <source>
        <dbReference type="Pfam" id="PF05368"/>
    </source>
</evidence>